<evidence type="ECO:0000313" key="2">
    <source>
        <dbReference type="Proteomes" id="UP000005953"/>
    </source>
</evidence>
<dbReference type="Pfam" id="PF10982">
    <property type="entry name" value="DUF2789"/>
    <property type="match status" value="1"/>
</dbReference>
<dbReference type="STRING" id="314283.MED297_19207"/>
<name>A4B8U6_9GAMM</name>
<accession>A4B8U6</accession>
<dbReference type="RefSeq" id="WP_008044429.1">
    <property type="nucleotide sequence ID" value="NZ_CH724151.1"/>
</dbReference>
<dbReference type="Proteomes" id="UP000005953">
    <property type="component" value="Unassembled WGS sequence"/>
</dbReference>
<sequence length="77" mass="8758">MQANFQSLRALFGQLGLPDDDTTIAQFIEKNRINDPDTPLESLSVWSESQKQFLLEARSLDAEWAEPVDELDALLHQ</sequence>
<gene>
    <name evidence="1" type="ORF">MED297_19207</name>
</gene>
<comment type="caution">
    <text evidence="1">The sequence shown here is derived from an EMBL/GenBank/DDBJ whole genome shotgun (WGS) entry which is preliminary data.</text>
</comment>
<dbReference type="InterPro" id="IPR038086">
    <property type="entry name" value="DUF2789_sf"/>
</dbReference>
<dbReference type="EMBL" id="AAOE01000001">
    <property type="protein sequence ID" value="EAR11047.1"/>
    <property type="molecule type" value="Genomic_DNA"/>
</dbReference>
<organism evidence="1 2">
    <name type="scientific">Reinekea blandensis MED297</name>
    <dbReference type="NCBI Taxonomy" id="314283"/>
    <lineage>
        <taxon>Bacteria</taxon>
        <taxon>Pseudomonadati</taxon>
        <taxon>Pseudomonadota</taxon>
        <taxon>Gammaproteobacteria</taxon>
        <taxon>Oceanospirillales</taxon>
        <taxon>Saccharospirillaceae</taxon>
        <taxon>Reinekea</taxon>
    </lineage>
</organism>
<protein>
    <recommendedName>
        <fullName evidence="3">DUF2789 domain-containing protein</fullName>
    </recommendedName>
</protein>
<reference evidence="1 2" key="1">
    <citation type="submission" date="2006-02" db="EMBL/GenBank/DDBJ databases">
        <authorList>
            <person name="Pinhassi J."/>
            <person name="Pedros-Alio C."/>
            <person name="Ferriera S."/>
            <person name="Johnson J."/>
            <person name="Kravitz S."/>
            <person name="Halpern A."/>
            <person name="Remington K."/>
            <person name="Beeson K."/>
            <person name="Tran B."/>
            <person name="Rogers Y.-H."/>
            <person name="Friedman R."/>
            <person name="Venter J.C."/>
        </authorList>
    </citation>
    <scope>NUCLEOTIDE SEQUENCE [LARGE SCALE GENOMIC DNA]</scope>
    <source>
        <strain evidence="1 2">MED297</strain>
    </source>
</reference>
<evidence type="ECO:0008006" key="3">
    <source>
        <dbReference type="Google" id="ProtNLM"/>
    </source>
</evidence>
<dbReference type="AlphaFoldDB" id="A4B8U6"/>
<proteinExistence type="predicted"/>
<keyword evidence="2" id="KW-1185">Reference proteome</keyword>
<dbReference type="HOGENOM" id="CLU_177836_0_0_6"/>
<dbReference type="OrthoDB" id="5828847at2"/>
<dbReference type="InterPro" id="IPR021250">
    <property type="entry name" value="DUF2789"/>
</dbReference>
<dbReference type="Gene3D" id="1.10.10.1130">
    <property type="entry name" value="Uncharacterised protein PF10982, DUF2789"/>
    <property type="match status" value="1"/>
</dbReference>
<evidence type="ECO:0000313" key="1">
    <source>
        <dbReference type="EMBL" id="EAR11047.1"/>
    </source>
</evidence>